<dbReference type="RefSeq" id="WP_212689115.1">
    <property type="nucleotide sequence ID" value="NZ_JAGSPN010000015.1"/>
</dbReference>
<dbReference type="InterPro" id="IPR029057">
    <property type="entry name" value="PRTase-like"/>
</dbReference>
<evidence type="ECO:0000313" key="5">
    <source>
        <dbReference type="EMBL" id="MBR7783842.1"/>
    </source>
</evidence>
<proteinExistence type="inferred from homology"/>
<dbReference type="AlphaFoldDB" id="A0A941DME5"/>
<dbReference type="Gene3D" id="3.40.50.2020">
    <property type="match status" value="2"/>
</dbReference>
<evidence type="ECO:0000256" key="1">
    <source>
        <dbReference type="ARBA" id="ARBA00022727"/>
    </source>
</evidence>
<dbReference type="GO" id="GO:0006164">
    <property type="term" value="P:purine nucleotide biosynthetic process"/>
    <property type="evidence" value="ECO:0007669"/>
    <property type="project" value="TreeGrafter"/>
</dbReference>
<protein>
    <submittedName>
        <fullName evidence="5">Ribose-phosphate pyrophosphokinase</fullName>
    </submittedName>
</protein>
<evidence type="ECO:0000256" key="2">
    <source>
        <dbReference type="RuleBase" id="RU004324"/>
    </source>
</evidence>
<evidence type="ECO:0000259" key="3">
    <source>
        <dbReference type="Pfam" id="PF00156"/>
    </source>
</evidence>
<gene>
    <name evidence="5" type="ORF">KDM89_16975</name>
</gene>
<dbReference type="NCBIfam" id="TIGR01251">
    <property type="entry name" value="ribP_PPkin"/>
    <property type="match status" value="1"/>
</dbReference>
<dbReference type="Pfam" id="PF13793">
    <property type="entry name" value="Pribosyltran_N"/>
    <property type="match status" value="1"/>
</dbReference>
<keyword evidence="1 2" id="KW-0545">Nucleotide biosynthesis</keyword>
<dbReference type="PANTHER" id="PTHR10210:SF41">
    <property type="entry name" value="RIBOSE-PHOSPHATE PYROPHOSPHOKINASE 1, CHLOROPLASTIC"/>
    <property type="match status" value="1"/>
</dbReference>
<comment type="similarity">
    <text evidence="2">Belongs to the ribose-phosphate pyrophosphokinase family.</text>
</comment>
<dbReference type="InterPro" id="IPR029099">
    <property type="entry name" value="Pribosyltran_N"/>
</dbReference>
<dbReference type="GO" id="GO:0000287">
    <property type="term" value="F:magnesium ion binding"/>
    <property type="evidence" value="ECO:0007669"/>
    <property type="project" value="InterPro"/>
</dbReference>
<evidence type="ECO:0000259" key="4">
    <source>
        <dbReference type="Pfam" id="PF13793"/>
    </source>
</evidence>
<name>A0A941DME5_9BURK</name>
<reference evidence="5" key="1">
    <citation type="submission" date="2021-04" db="EMBL/GenBank/DDBJ databases">
        <title>novel species isolated from subtropical streams in China.</title>
        <authorList>
            <person name="Lu H."/>
        </authorList>
    </citation>
    <scope>NUCLEOTIDE SEQUENCE</scope>
    <source>
        <strain evidence="5">LFS511W</strain>
    </source>
</reference>
<dbReference type="InterPro" id="IPR005946">
    <property type="entry name" value="Rib-P_diPkinase"/>
</dbReference>
<dbReference type="PANTHER" id="PTHR10210">
    <property type="entry name" value="RIBOSE-PHOSPHATE DIPHOSPHOKINASE FAMILY MEMBER"/>
    <property type="match status" value="1"/>
</dbReference>
<dbReference type="SUPFAM" id="SSF53271">
    <property type="entry name" value="PRTase-like"/>
    <property type="match status" value="1"/>
</dbReference>
<evidence type="ECO:0000313" key="6">
    <source>
        <dbReference type="Proteomes" id="UP000680067"/>
    </source>
</evidence>
<organism evidence="5 6">
    <name type="scientific">Undibacterium luofuense</name>
    <dbReference type="NCBI Taxonomy" id="2828733"/>
    <lineage>
        <taxon>Bacteria</taxon>
        <taxon>Pseudomonadati</taxon>
        <taxon>Pseudomonadota</taxon>
        <taxon>Betaproteobacteria</taxon>
        <taxon>Burkholderiales</taxon>
        <taxon>Oxalobacteraceae</taxon>
        <taxon>Undibacterium</taxon>
    </lineage>
</organism>
<dbReference type="CDD" id="cd06223">
    <property type="entry name" value="PRTases_typeI"/>
    <property type="match status" value="1"/>
</dbReference>
<dbReference type="EMBL" id="JAGSPN010000015">
    <property type="protein sequence ID" value="MBR7783842.1"/>
    <property type="molecule type" value="Genomic_DNA"/>
</dbReference>
<dbReference type="Pfam" id="PF00156">
    <property type="entry name" value="Pribosyltran"/>
    <property type="match status" value="1"/>
</dbReference>
<feature type="domain" description="Ribose-phosphate pyrophosphokinase N-terminal" evidence="4">
    <location>
        <begin position="17"/>
        <end position="107"/>
    </location>
</feature>
<comment type="caution">
    <text evidence="5">The sequence shown here is derived from an EMBL/GenBank/DDBJ whole genome shotgun (WGS) entry which is preliminary data.</text>
</comment>
<dbReference type="Proteomes" id="UP000680067">
    <property type="component" value="Unassembled WGS sequence"/>
</dbReference>
<dbReference type="InterPro" id="IPR000836">
    <property type="entry name" value="PRTase_dom"/>
</dbReference>
<feature type="domain" description="Phosphoribosyltransferase" evidence="3">
    <location>
        <begin position="140"/>
        <end position="227"/>
    </location>
</feature>
<keyword evidence="6" id="KW-1185">Reference proteome</keyword>
<dbReference type="GO" id="GO:0004749">
    <property type="term" value="F:ribose phosphate diphosphokinase activity"/>
    <property type="evidence" value="ECO:0007669"/>
    <property type="project" value="TreeGrafter"/>
</dbReference>
<sequence>MLSVEGKNNQGAVQLQVQMLLFPGGEWHVRLETPELAATCDAFEIHALLQSADQVMQLLMLTDALRRVAPAARLHLNMPYVPYARQDRVANPGEALSIRVFCDLINAQHYDLVRIQDPHSDVTPALLNRVVVDSPLPALQKIIAETGPVTLVAPDAGARKRVAALAKTLDCAFVCAEKSRDTLSGHLSGARIPDELPDRPLLIVDDICDGGGTFLALATAIRQAQAAQNIRQPLYLYVTHGIFSKGADQLLEEYQRIFTRHRWTDDTRCEVV</sequence>
<dbReference type="GO" id="GO:0005737">
    <property type="term" value="C:cytoplasm"/>
    <property type="evidence" value="ECO:0007669"/>
    <property type="project" value="TreeGrafter"/>
</dbReference>
<dbReference type="GO" id="GO:0006015">
    <property type="term" value="P:5-phosphoribose 1-diphosphate biosynthetic process"/>
    <property type="evidence" value="ECO:0007669"/>
    <property type="project" value="TreeGrafter"/>
</dbReference>
<dbReference type="SMART" id="SM01400">
    <property type="entry name" value="Pribosyltran_N"/>
    <property type="match status" value="1"/>
</dbReference>
<accession>A0A941DME5</accession>
<dbReference type="GO" id="GO:0002189">
    <property type="term" value="C:ribose phosphate diphosphokinase complex"/>
    <property type="evidence" value="ECO:0007669"/>
    <property type="project" value="TreeGrafter"/>
</dbReference>